<dbReference type="EMBL" id="HACA01017992">
    <property type="protein sequence ID" value="CDW35353.1"/>
    <property type="molecule type" value="Transcribed_RNA"/>
</dbReference>
<sequence>MQEIISFGKVIFQVSHK</sequence>
<protein>
    <submittedName>
        <fullName evidence="1">Uncharacterized protein</fullName>
    </submittedName>
</protein>
<reference evidence="1" key="1">
    <citation type="submission" date="2014-05" db="EMBL/GenBank/DDBJ databases">
        <authorList>
            <person name="Chronopoulou M."/>
        </authorList>
    </citation>
    <scope>NUCLEOTIDE SEQUENCE</scope>
    <source>
        <tissue evidence="1">Whole organism</tissue>
    </source>
</reference>
<evidence type="ECO:0000313" key="1">
    <source>
        <dbReference type="EMBL" id="CDW35353.1"/>
    </source>
</evidence>
<organism evidence="1">
    <name type="scientific">Lepeophtheirus salmonis</name>
    <name type="common">Salmon louse</name>
    <name type="synonym">Caligus salmonis</name>
    <dbReference type="NCBI Taxonomy" id="72036"/>
    <lineage>
        <taxon>Eukaryota</taxon>
        <taxon>Metazoa</taxon>
        <taxon>Ecdysozoa</taxon>
        <taxon>Arthropoda</taxon>
        <taxon>Crustacea</taxon>
        <taxon>Multicrustacea</taxon>
        <taxon>Hexanauplia</taxon>
        <taxon>Copepoda</taxon>
        <taxon>Siphonostomatoida</taxon>
        <taxon>Caligidae</taxon>
        <taxon>Lepeophtheirus</taxon>
    </lineage>
</organism>
<dbReference type="AlphaFoldDB" id="A0A0K2UAV9"/>
<accession>A0A0K2UAV9</accession>
<name>A0A0K2UAV9_LEPSM</name>
<proteinExistence type="predicted"/>